<dbReference type="Pfam" id="PF02909">
    <property type="entry name" value="TetR_C_1"/>
    <property type="match status" value="1"/>
</dbReference>
<feature type="domain" description="HTH tetR-type" evidence="5">
    <location>
        <begin position="16"/>
        <end position="76"/>
    </location>
</feature>
<dbReference type="InterPro" id="IPR001647">
    <property type="entry name" value="HTH_TetR"/>
</dbReference>
<keyword evidence="3" id="KW-0804">Transcription</keyword>
<dbReference type="SUPFAM" id="SSF48498">
    <property type="entry name" value="Tetracyclin repressor-like, C-terminal domain"/>
    <property type="match status" value="1"/>
</dbReference>
<dbReference type="Proteomes" id="UP001597097">
    <property type="component" value="Unassembled WGS sequence"/>
</dbReference>
<evidence type="ECO:0000313" key="6">
    <source>
        <dbReference type="EMBL" id="MFD1545214.1"/>
    </source>
</evidence>
<dbReference type="RefSeq" id="WP_281428867.1">
    <property type="nucleotide sequence ID" value="NZ_JAHKRM010000013.1"/>
</dbReference>
<proteinExistence type="predicted"/>
<evidence type="ECO:0000256" key="4">
    <source>
        <dbReference type="PROSITE-ProRule" id="PRU00335"/>
    </source>
</evidence>
<reference evidence="7" key="1">
    <citation type="journal article" date="2019" name="Int. J. Syst. Evol. Microbiol.">
        <title>The Global Catalogue of Microorganisms (GCM) 10K type strain sequencing project: providing services to taxonomists for standard genome sequencing and annotation.</title>
        <authorList>
            <consortium name="The Broad Institute Genomics Platform"/>
            <consortium name="The Broad Institute Genome Sequencing Center for Infectious Disease"/>
            <person name="Wu L."/>
            <person name="Ma J."/>
        </authorList>
    </citation>
    <scope>NUCLEOTIDE SEQUENCE [LARGE SCALE GENOMIC DNA]</scope>
    <source>
        <strain evidence="7">CGMCC 1.15399</strain>
    </source>
</reference>
<protein>
    <submittedName>
        <fullName evidence="6">TetR/AcrR family transcriptional regulator</fullName>
    </submittedName>
</protein>
<evidence type="ECO:0000256" key="2">
    <source>
        <dbReference type="ARBA" id="ARBA00023125"/>
    </source>
</evidence>
<evidence type="ECO:0000256" key="3">
    <source>
        <dbReference type="ARBA" id="ARBA00023163"/>
    </source>
</evidence>
<evidence type="ECO:0000259" key="5">
    <source>
        <dbReference type="PROSITE" id="PS50977"/>
    </source>
</evidence>
<name>A0ABW4GS47_9ACTN</name>
<dbReference type="EMBL" id="JBHUCM010000047">
    <property type="protein sequence ID" value="MFD1545214.1"/>
    <property type="molecule type" value="Genomic_DNA"/>
</dbReference>
<feature type="DNA-binding region" description="H-T-H motif" evidence="4">
    <location>
        <begin position="39"/>
        <end position="58"/>
    </location>
</feature>
<keyword evidence="2 4" id="KW-0238">DNA-binding</keyword>
<dbReference type="PROSITE" id="PS50977">
    <property type="entry name" value="HTH_TETR_2"/>
    <property type="match status" value="1"/>
</dbReference>
<evidence type="ECO:0000313" key="7">
    <source>
        <dbReference type="Proteomes" id="UP001597097"/>
    </source>
</evidence>
<dbReference type="Gene3D" id="1.10.10.60">
    <property type="entry name" value="Homeodomain-like"/>
    <property type="match status" value="1"/>
</dbReference>
<accession>A0ABW4GS47</accession>
<dbReference type="InterPro" id="IPR009057">
    <property type="entry name" value="Homeodomain-like_sf"/>
</dbReference>
<evidence type="ECO:0000256" key="1">
    <source>
        <dbReference type="ARBA" id="ARBA00023015"/>
    </source>
</evidence>
<dbReference type="InterPro" id="IPR036271">
    <property type="entry name" value="Tet_transcr_reg_TetR-rel_C_sf"/>
</dbReference>
<comment type="caution">
    <text evidence="6">The sequence shown here is derived from an EMBL/GenBank/DDBJ whole genome shotgun (WGS) entry which is preliminary data.</text>
</comment>
<dbReference type="PANTHER" id="PTHR30055">
    <property type="entry name" value="HTH-TYPE TRANSCRIPTIONAL REGULATOR RUTR"/>
    <property type="match status" value="1"/>
</dbReference>
<dbReference type="SUPFAM" id="SSF46689">
    <property type="entry name" value="Homeodomain-like"/>
    <property type="match status" value="1"/>
</dbReference>
<dbReference type="InterPro" id="IPR050109">
    <property type="entry name" value="HTH-type_TetR-like_transc_reg"/>
</dbReference>
<sequence>MSLVWNREPYSPKRQAMSVERVVRTAIAIADAEGLDALSMRRVAAELKSGTTSLYRYVANRDELLDLMADAVWGEDPPQEVTGDWRADLAEVARRQRSTLLRHGWLGALLASRPSLGPNSLRRFDAALKAAGALTPDITRASAVMALIGDYVLGAVARELADQEASRRTGMTEQEWRASVAPYIREVVASGDYPEFARSVVEADDLDFTDQFEFGLRCLLQGIEKTG</sequence>
<dbReference type="InterPro" id="IPR004111">
    <property type="entry name" value="Repressor_TetR_C"/>
</dbReference>
<dbReference type="PANTHER" id="PTHR30055:SF151">
    <property type="entry name" value="TRANSCRIPTIONAL REGULATORY PROTEIN"/>
    <property type="match status" value="1"/>
</dbReference>
<dbReference type="Gene3D" id="1.10.357.10">
    <property type="entry name" value="Tetracycline Repressor, domain 2"/>
    <property type="match status" value="1"/>
</dbReference>
<keyword evidence="1" id="KW-0805">Transcription regulation</keyword>
<gene>
    <name evidence="6" type="ORF">ACFSJ0_49810</name>
</gene>
<organism evidence="6 7">
    <name type="scientific">Nonomuraea guangzhouensis</name>
    <dbReference type="NCBI Taxonomy" id="1291555"/>
    <lineage>
        <taxon>Bacteria</taxon>
        <taxon>Bacillati</taxon>
        <taxon>Actinomycetota</taxon>
        <taxon>Actinomycetes</taxon>
        <taxon>Streptosporangiales</taxon>
        <taxon>Streptosporangiaceae</taxon>
        <taxon>Nonomuraea</taxon>
    </lineage>
</organism>
<keyword evidence="7" id="KW-1185">Reference proteome</keyword>